<accession>A0ABY3SGD8</accession>
<organism evidence="2 3">
    <name type="scientific">Paenibacillus hexagrammi</name>
    <dbReference type="NCBI Taxonomy" id="2908839"/>
    <lineage>
        <taxon>Bacteria</taxon>
        <taxon>Bacillati</taxon>
        <taxon>Bacillota</taxon>
        <taxon>Bacilli</taxon>
        <taxon>Bacillales</taxon>
        <taxon>Paenibacillaceae</taxon>
        <taxon>Paenibacillus</taxon>
    </lineage>
</organism>
<dbReference type="PANTHER" id="PTHR43308:SF5">
    <property type="entry name" value="S-LAYER PROTEIN _ PEPTIDOGLYCAN ENDO-BETA-N-ACETYLGLUCOSAMINIDASE"/>
    <property type="match status" value="1"/>
</dbReference>
<dbReference type="Gene3D" id="2.60.40.2700">
    <property type="match status" value="1"/>
</dbReference>
<feature type="domain" description="SLH" evidence="1">
    <location>
        <begin position="769"/>
        <end position="832"/>
    </location>
</feature>
<proteinExistence type="predicted"/>
<dbReference type="Pfam" id="PF00395">
    <property type="entry name" value="SLH"/>
    <property type="match status" value="3"/>
</dbReference>
<protein>
    <submittedName>
        <fullName evidence="2">S-layer homology domain-containing protein</fullName>
    </submittedName>
</protein>
<sequence>MNSLNTFMYKHSLRRMVSMLLLFCMTLVFIPVANANVAMPLTAQVIGAIGHTGETVSVAVYMQPGMISNVDDAFWKYSLKLNYDANVLTDAVVKDTAQSANFDSSKSVTGSVYVEASSFGNLTFIDEPTRVFTVDFKIKDDALLGETNIQLDSGTYTLETTDIAISTLIPGKVTVVNDAPTADQVTINGTPVVGTALTGDYVYKDTENNAEAVPAFKWYQASSSSGTDKTVIDGATAKTFTLTSAQLDKYIFFEVTPAAQAGIPAGLPTLSEPIGPVTRVAQTAVVKIGSLSAYRGSTITVPVSVKSVSTGVSAYGMRIHFDSTALKLEQIIPPSETVFSSTYSNDEGWVRTAWSDATGGDQPITVGKDLFKLVFKVSDSAEYGARDLTVENTSDKQQFTIVDTDAEEMTSTLEPGIINITKRTSSSAGGTGGKEIIKLDVAAGGSKASGVVSSAVIERTAKSDGTKSDKVTFATDQAQKAVDSIKQAGASSANILIPDAKDEVSEVEVTVPKESGKLIADAKIDIGLMTDNVHVNIPNDSLQGFTDDLYFHFVPIKNDVEKQDVKDRANKEALIKNATGAKGVTVVGRPMTIETNLQNRQVTLVMPLKDVNLSEDELAKLGIYVEHSDGTKELLSGKLVNYDGEDGGKGFQFSVHKFSTFSLVHLEGKPEAHTAYVNGYEDGTFRPDHSITRAEMAAILSRVAGKSAEGEDMTYSDVSSDHWASAAISQAAKMKLMSGYPDGSFKPDQPITRAEMAALSSLLITGNPAQGTGFDDISSHWAEQAILAVQGAGIIQGYEDGSYRPDQYVTRAETVVIMNKLLVRGPSDGEQGSVWKDVESTNWALKDIQEASVEHYYVKNQDGNETWIQLP</sequence>
<dbReference type="PANTHER" id="PTHR43308">
    <property type="entry name" value="OUTER MEMBRANE PROTEIN ALPHA-RELATED"/>
    <property type="match status" value="1"/>
</dbReference>
<dbReference type="PROSITE" id="PS51272">
    <property type="entry name" value="SLH"/>
    <property type="match status" value="3"/>
</dbReference>
<dbReference type="EMBL" id="CP090978">
    <property type="protein sequence ID" value="UJF32510.1"/>
    <property type="molecule type" value="Genomic_DNA"/>
</dbReference>
<keyword evidence="3" id="KW-1185">Reference proteome</keyword>
<dbReference type="Proteomes" id="UP001649230">
    <property type="component" value="Chromosome"/>
</dbReference>
<dbReference type="Pfam" id="PF00963">
    <property type="entry name" value="Cohesin"/>
    <property type="match status" value="2"/>
</dbReference>
<name>A0ABY3SGD8_9BACL</name>
<evidence type="ECO:0000313" key="3">
    <source>
        <dbReference type="Proteomes" id="UP001649230"/>
    </source>
</evidence>
<dbReference type="SUPFAM" id="SSF49384">
    <property type="entry name" value="Carbohydrate-binding domain"/>
    <property type="match status" value="2"/>
</dbReference>
<dbReference type="RefSeq" id="WP_235118860.1">
    <property type="nucleotide sequence ID" value="NZ_CP090978.1"/>
</dbReference>
<dbReference type="Gene3D" id="2.60.40.680">
    <property type="match status" value="2"/>
</dbReference>
<reference evidence="2 3" key="1">
    <citation type="journal article" date="2024" name="Int. J. Syst. Evol. Microbiol.">
        <title>Paenibacillus hexagrammi sp. nov., a novel bacterium isolated from the gut content of Hexagrammos agrammus.</title>
        <authorList>
            <person name="Jung H.K."/>
            <person name="Kim D.G."/>
            <person name="Zin H."/>
            <person name="Park J."/>
            <person name="Jung H."/>
            <person name="Kim Y.O."/>
            <person name="Kong H.J."/>
            <person name="Kim J.W."/>
            <person name="Kim Y.S."/>
        </authorList>
    </citation>
    <scope>NUCLEOTIDE SEQUENCE [LARGE SCALE GENOMIC DNA]</scope>
    <source>
        <strain evidence="2 3">YPD9-1</strain>
    </source>
</reference>
<dbReference type="InterPro" id="IPR001119">
    <property type="entry name" value="SLH_dom"/>
</dbReference>
<dbReference type="InterPro" id="IPR002102">
    <property type="entry name" value="Cohesin_dom"/>
</dbReference>
<feature type="domain" description="SLH" evidence="1">
    <location>
        <begin position="649"/>
        <end position="710"/>
    </location>
</feature>
<dbReference type="CDD" id="cd08548">
    <property type="entry name" value="Type_I_cohesin_like"/>
    <property type="match status" value="1"/>
</dbReference>
<evidence type="ECO:0000313" key="2">
    <source>
        <dbReference type="EMBL" id="UJF32510.1"/>
    </source>
</evidence>
<dbReference type="InterPro" id="IPR051465">
    <property type="entry name" value="Cell_Envelope_Struct_Comp"/>
</dbReference>
<feature type="domain" description="SLH" evidence="1">
    <location>
        <begin position="711"/>
        <end position="768"/>
    </location>
</feature>
<gene>
    <name evidence="2" type="ORF">L0M14_22980</name>
</gene>
<evidence type="ECO:0000259" key="1">
    <source>
        <dbReference type="PROSITE" id="PS51272"/>
    </source>
</evidence>
<dbReference type="InterPro" id="IPR008965">
    <property type="entry name" value="CBM2/CBM3_carb-bd_dom_sf"/>
</dbReference>